<feature type="transmembrane region" description="Helical" evidence="8">
    <location>
        <begin position="121"/>
        <end position="138"/>
    </location>
</feature>
<evidence type="ECO:0000259" key="9">
    <source>
        <dbReference type="Pfam" id="PF00884"/>
    </source>
</evidence>
<keyword evidence="5 8" id="KW-0812">Transmembrane</keyword>
<dbReference type="PANTHER" id="PTHR30443">
    <property type="entry name" value="INNER MEMBRANE PROTEIN"/>
    <property type="match status" value="1"/>
</dbReference>
<dbReference type="SUPFAM" id="SSF53649">
    <property type="entry name" value="Alkaline phosphatase-like"/>
    <property type="match status" value="1"/>
</dbReference>
<dbReference type="AlphaFoldDB" id="A0ABD7A8P6"/>
<dbReference type="Gene3D" id="3.40.720.10">
    <property type="entry name" value="Alkaline Phosphatase, subunit A"/>
    <property type="match status" value="1"/>
</dbReference>
<dbReference type="Proteomes" id="UP000509784">
    <property type="component" value="Chromosome"/>
</dbReference>
<dbReference type="KEGG" id="mpeg:HV560_06495"/>
<dbReference type="InterPro" id="IPR017850">
    <property type="entry name" value="Alkaline_phosphatase_core_sf"/>
</dbReference>
<evidence type="ECO:0000313" key="12">
    <source>
        <dbReference type="Proteomes" id="UP000509784"/>
    </source>
</evidence>
<keyword evidence="6 8" id="KW-1133">Transmembrane helix</keyword>
<gene>
    <name evidence="11" type="ORF">HV560_06495</name>
</gene>
<dbReference type="RefSeq" id="WP_176812444.1">
    <property type="nucleotide sequence ID" value="NZ_CP055305.1"/>
</dbReference>
<reference evidence="11 12" key="1">
    <citation type="submission" date="2020-06" db="EMBL/GenBank/DDBJ databases">
        <title>Mannheimia pernigra sp. nov. isolated from bovine respiratory tract.</title>
        <authorList>
            <person name="Kuhnert P."/>
            <person name="Akarsu-Egger H."/>
        </authorList>
    </citation>
    <scope>NUCLEOTIDE SEQUENCE [LARGE SCALE GENOMIC DNA]</scope>
    <source>
        <strain evidence="11 12">17CN0883</strain>
    </source>
</reference>
<name>A0ABD7A8P6_9PAST</name>
<evidence type="ECO:0000259" key="10">
    <source>
        <dbReference type="Pfam" id="PF08019"/>
    </source>
</evidence>
<proteinExistence type="predicted"/>
<organism evidence="11 12">
    <name type="scientific">Mannheimia pernigra</name>
    <dbReference type="NCBI Taxonomy" id="111844"/>
    <lineage>
        <taxon>Bacteria</taxon>
        <taxon>Pseudomonadati</taxon>
        <taxon>Pseudomonadota</taxon>
        <taxon>Gammaproteobacteria</taxon>
        <taxon>Pasteurellales</taxon>
        <taxon>Pasteurellaceae</taxon>
        <taxon>Mannheimia</taxon>
    </lineage>
</organism>
<dbReference type="InterPro" id="IPR040423">
    <property type="entry name" value="PEA_transferase"/>
</dbReference>
<evidence type="ECO:0000313" key="11">
    <source>
        <dbReference type="EMBL" id="QLB42486.1"/>
    </source>
</evidence>
<evidence type="ECO:0000256" key="1">
    <source>
        <dbReference type="ARBA" id="ARBA00004429"/>
    </source>
</evidence>
<dbReference type="InterPro" id="IPR000917">
    <property type="entry name" value="Sulfatase_N"/>
</dbReference>
<dbReference type="CDD" id="cd16017">
    <property type="entry name" value="LptA"/>
    <property type="match status" value="1"/>
</dbReference>
<dbReference type="InterPro" id="IPR058130">
    <property type="entry name" value="PEA_transf_C"/>
</dbReference>
<keyword evidence="2" id="KW-1003">Cell membrane</keyword>
<evidence type="ECO:0000256" key="8">
    <source>
        <dbReference type="SAM" id="Phobius"/>
    </source>
</evidence>
<protein>
    <submittedName>
        <fullName evidence="11">Phosphoethanolamine--lipid A transferase</fullName>
    </submittedName>
</protein>
<feature type="domain" description="Phosphoethanolamine transferase N-terminal" evidence="10">
    <location>
        <begin position="56"/>
        <end position="204"/>
    </location>
</feature>
<comment type="subcellular location">
    <subcellularLocation>
        <location evidence="1">Cell inner membrane</location>
        <topology evidence="1">Multi-pass membrane protein</topology>
    </subcellularLocation>
</comment>
<feature type="domain" description="Sulfatase N-terminal" evidence="9">
    <location>
        <begin position="231"/>
        <end position="518"/>
    </location>
</feature>
<accession>A0ABD7A8P6</accession>
<keyword evidence="7 8" id="KW-0472">Membrane</keyword>
<dbReference type="NCBIfam" id="NF028537">
    <property type="entry name" value="P_eth_NH2_trans"/>
    <property type="match status" value="1"/>
</dbReference>
<feature type="transmembrane region" description="Helical" evidence="8">
    <location>
        <begin position="12"/>
        <end position="34"/>
    </location>
</feature>
<evidence type="ECO:0000256" key="6">
    <source>
        <dbReference type="ARBA" id="ARBA00022989"/>
    </source>
</evidence>
<dbReference type="GO" id="GO:0005886">
    <property type="term" value="C:plasma membrane"/>
    <property type="evidence" value="ECO:0007669"/>
    <property type="project" value="UniProtKB-SubCell"/>
</dbReference>
<evidence type="ECO:0000256" key="4">
    <source>
        <dbReference type="ARBA" id="ARBA00022679"/>
    </source>
</evidence>
<feature type="transmembrane region" description="Helical" evidence="8">
    <location>
        <begin position="74"/>
        <end position="97"/>
    </location>
</feature>
<keyword evidence="3" id="KW-0997">Cell inner membrane</keyword>
<dbReference type="GO" id="GO:0016740">
    <property type="term" value="F:transferase activity"/>
    <property type="evidence" value="ECO:0007669"/>
    <property type="project" value="UniProtKB-KW"/>
</dbReference>
<dbReference type="EMBL" id="CP055305">
    <property type="protein sequence ID" value="QLB42486.1"/>
    <property type="molecule type" value="Genomic_DNA"/>
</dbReference>
<evidence type="ECO:0000256" key="7">
    <source>
        <dbReference type="ARBA" id="ARBA00023136"/>
    </source>
</evidence>
<evidence type="ECO:0000256" key="2">
    <source>
        <dbReference type="ARBA" id="ARBA00022475"/>
    </source>
</evidence>
<dbReference type="Pfam" id="PF00884">
    <property type="entry name" value="Sulfatase"/>
    <property type="match status" value="1"/>
</dbReference>
<dbReference type="PANTHER" id="PTHR30443:SF0">
    <property type="entry name" value="PHOSPHOETHANOLAMINE TRANSFERASE EPTA"/>
    <property type="match status" value="1"/>
</dbReference>
<feature type="transmembrane region" description="Helical" evidence="8">
    <location>
        <begin position="150"/>
        <end position="172"/>
    </location>
</feature>
<evidence type="ECO:0000256" key="3">
    <source>
        <dbReference type="ARBA" id="ARBA00022519"/>
    </source>
</evidence>
<feature type="transmembrane region" description="Helical" evidence="8">
    <location>
        <begin position="46"/>
        <end position="67"/>
    </location>
</feature>
<sequence>MKFFSFKLSSTTLIFIVSLYFTVALNLGFFQQILKIQPFNGTSADYFLYSVPIVYFFALNIILNILAIPVLHKIIIPLLILVSAAISYNSLFFNIYFDVDMLNNVLQTNIAESSRMFTNSYVLWLFFLGILPTLLYLNTKIVYKRWWKELLIRIVSILLSAGVILGIAKFHYQDYASFFRNHKNLAHLITPSNFIVSGIKGIRHYYRDNTPYQQIDINAKQAKSDSYRNVTIIVIGETTRAQNWGLNGYYRQTTPKLAARGDQIINFPNVTSCGTATAVSVPCMFSSLSKDDFNVNLSYKQDNLLDILQRSNIDIHWLNNNSDCKGVCKNIPSTDVLNFNLPEYCRDGECLDNILLPEIDKALANDTAKDFMIIVHTMGNHGPTYYERYTNSEKIFTPTCDTNEINHCSNQELVNTYDNGIIYLDQFLDKIITKLEQNDKWKSALYYVSDHGESLGENGLYLHGAPYAIAPEYQTHIPMIMWFSNMWIQNKPFDLNCVRNNAKNNAYSHDNLFHTMFSINDMDFSTLNSYKTELDILAQCRK</sequence>
<dbReference type="InterPro" id="IPR012549">
    <property type="entry name" value="EptA-like_N"/>
</dbReference>
<dbReference type="Pfam" id="PF08019">
    <property type="entry name" value="EptA_B_N"/>
    <property type="match status" value="1"/>
</dbReference>
<keyword evidence="4 11" id="KW-0808">Transferase</keyword>
<evidence type="ECO:0000256" key="5">
    <source>
        <dbReference type="ARBA" id="ARBA00022692"/>
    </source>
</evidence>